<gene>
    <name evidence="1" type="ORF">EZ449_03550</name>
</gene>
<keyword evidence="2" id="KW-1185">Reference proteome</keyword>
<comment type="caution">
    <text evidence="1">The sequence shown here is derived from an EMBL/GenBank/DDBJ whole genome shotgun (WGS) entry which is preliminary data.</text>
</comment>
<reference evidence="1 2" key="1">
    <citation type="submission" date="2019-02" db="EMBL/GenBank/DDBJ databases">
        <title>Pedobacter sp. RP-3-11 sp. nov., isolated from Arctic soil.</title>
        <authorList>
            <person name="Dahal R.H."/>
        </authorList>
    </citation>
    <scope>NUCLEOTIDE SEQUENCE [LARGE SCALE GENOMIC DNA]</scope>
    <source>
        <strain evidence="1 2">RP-3-11</strain>
    </source>
</reference>
<dbReference type="OrthoDB" id="1148284at2"/>
<evidence type="ECO:0000313" key="2">
    <source>
        <dbReference type="Proteomes" id="UP000291485"/>
    </source>
</evidence>
<dbReference type="Proteomes" id="UP000291485">
    <property type="component" value="Unassembled WGS sequence"/>
</dbReference>
<organism evidence="1 2">
    <name type="scientific">Pedobacter frigidisoli</name>
    <dbReference type="NCBI Taxonomy" id="2530455"/>
    <lineage>
        <taxon>Bacteria</taxon>
        <taxon>Pseudomonadati</taxon>
        <taxon>Bacteroidota</taxon>
        <taxon>Sphingobacteriia</taxon>
        <taxon>Sphingobacteriales</taxon>
        <taxon>Sphingobacteriaceae</taxon>
        <taxon>Pedobacter</taxon>
    </lineage>
</organism>
<protein>
    <recommendedName>
        <fullName evidence="3">DKNYY family protein</fullName>
    </recommendedName>
</protein>
<dbReference type="AlphaFoldDB" id="A0A4R0PB58"/>
<sequence>MVFDDEKALIVRDNQFYYLVAKELPYEKPIVAQKICVVSPLVKVKNSRLIRFNRKWHYIIPNSFVKQGFDDVLLTKLPTDFKIVYSINRDKGANYLIKSNKQVAGVNISIDYKNNAYSYNPIPKLNPLSTVFTSAQDDVDDNFLRDDRNFYLINYDLNFRDVTSQFIKEKKTGFNKMSINFNSFHEAIFSDGSNTLWIYFKDGISLSDGTDPNFMPIEAKFLNADNKIIVYDGKYYTDGWAAANEVDNVDLSKVNDKASLVLLPDGPYADKYQCYRIENYCLLPDGPLPAIDKMQKLSAISSYGSSMPALRVSQNFIYREENTDSISHTSAVKFLVKAYAFDDKILIENKLIDNPANREKMVFIGALANVIVPCDGGRGQNHAVIVKYRYFFKNDKTIYTYYSSENNLQVLSDCKPGEIKVDNFDDLQKLAKLIVKK</sequence>
<dbReference type="EMBL" id="SJSN01000002">
    <property type="protein sequence ID" value="TCD12105.1"/>
    <property type="molecule type" value="Genomic_DNA"/>
</dbReference>
<accession>A0A4R0PB58</accession>
<dbReference type="RefSeq" id="WP_131556585.1">
    <property type="nucleotide sequence ID" value="NZ_SJSN01000002.1"/>
</dbReference>
<name>A0A4R0PB58_9SPHI</name>
<evidence type="ECO:0008006" key="3">
    <source>
        <dbReference type="Google" id="ProtNLM"/>
    </source>
</evidence>
<evidence type="ECO:0000313" key="1">
    <source>
        <dbReference type="EMBL" id="TCD12105.1"/>
    </source>
</evidence>
<proteinExistence type="predicted"/>